<keyword evidence="6" id="KW-0692">RNA repair</keyword>
<gene>
    <name evidence="11" type="primary">rtcB</name>
    <name evidence="11" type="ORF">PSDVSF_22290</name>
</gene>
<dbReference type="InterPro" id="IPR036025">
    <property type="entry name" value="RtcB-like_sf"/>
</dbReference>
<evidence type="ECO:0000256" key="10">
    <source>
        <dbReference type="SAM" id="MobiDB-lite"/>
    </source>
</evidence>
<dbReference type="Proteomes" id="UP001053296">
    <property type="component" value="Chromosome"/>
</dbReference>
<comment type="catalytic activity">
    <reaction evidence="9">
        <text>a 3'-end 3'-phospho-ribonucleotide-RNA + a 5'-end dephospho-ribonucleoside-RNA + GTP = a ribonucleotidyl-ribonucleotide-RNA + GMP + diphosphate</text>
        <dbReference type="Rhea" id="RHEA:68076"/>
        <dbReference type="Rhea" id="RHEA-COMP:10463"/>
        <dbReference type="Rhea" id="RHEA-COMP:13936"/>
        <dbReference type="Rhea" id="RHEA-COMP:17355"/>
        <dbReference type="ChEBI" id="CHEBI:33019"/>
        <dbReference type="ChEBI" id="CHEBI:37565"/>
        <dbReference type="ChEBI" id="CHEBI:58115"/>
        <dbReference type="ChEBI" id="CHEBI:83062"/>
        <dbReference type="ChEBI" id="CHEBI:138284"/>
        <dbReference type="ChEBI" id="CHEBI:173118"/>
        <dbReference type="EC" id="6.5.1.8"/>
    </reaction>
</comment>
<evidence type="ECO:0000256" key="2">
    <source>
        <dbReference type="ARBA" id="ARBA00012726"/>
    </source>
</evidence>
<dbReference type="RefSeq" id="WP_229590978.1">
    <property type="nucleotide sequence ID" value="NZ_AP024485.1"/>
</dbReference>
<organism evidence="11 12">
    <name type="scientific">Pseudodesulfovibrio sediminis</name>
    <dbReference type="NCBI Taxonomy" id="2810563"/>
    <lineage>
        <taxon>Bacteria</taxon>
        <taxon>Pseudomonadati</taxon>
        <taxon>Thermodesulfobacteriota</taxon>
        <taxon>Desulfovibrionia</taxon>
        <taxon>Desulfovibrionales</taxon>
        <taxon>Desulfovibrionaceae</taxon>
    </lineage>
</organism>
<dbReference type="PANTHER" id="PTHR43749:SF2">
    <property type="entry name" value="RNA-SPLICING LIGASE RTCB"/>
    <property type="match status" value="1"/>
</dbReference>
<evidence type="ECO:0000256" key="8">
    <source>
        <dbReference type="ARBA" id="ARBA00023211"/>
    </source>
</evidence>
<dbReference type="InterPro" id="IPR001233">
    <property type="entry name" value="RtcB"/>
</dbReference>
<evidence type="ECO:0000256" key="3">
    <source>
        <dbReference type="ARBA" id="ARBA00022598"/>
    </source>
</evidence>
<name>A0ABM7P7L5_9BACT</name>
<keyword evidence="3 11" id="KW-0436">Ligase</keyword>
<dbReference type="InterPro" id="IPR052915">
    <property type="entry name" value="RtcB-like"/>
</dbReference>
<dbReference type="GO" id="GO:0016874">
    <property type="term" value="F:ligase activity"/>
    <property type="evidence" value="ECO:0007669"/>
    <property type="project" value="UniProtKB-KW"/>
</dbReference>
<dbReference type="EC" id="6.5.1.8" evidence="2"/>
<dbReference type="EMBL" id="AP024485">
    <property type="protein sequence ID" value="BCS88987.1"/>
    <property type="molecule type" value="Genomic_DNA"/>
</dbReference>
<sequence>MKAARLKELGVPAGIGVDAALGGVKQAMKSGQTVEDVEQAILAVVDAPKLLTEDEVWGNLARTIVRVTEARARFSGRDEAAPWQQWGDNFEPAAIDQMAQACKLPISVAGALMPDAHVGYGLPIGGVLATDNAVIPYAVGVDIACRMKLSVLDLLVPDIVAYQEDLIEALEKETRFGTGCTFKPGRQHEVMDDPAWEEIPILRKHHNKAAKQLGTSGGGNHFVEFGVLEVLSEDLGIGRGKYVAMLSHSGSRGTGEKVAKHYSALARQLHPELPEELSHLAWLDMDSPEGREYWQAMELMGRYSAANHELIHKHVVDHLGCEVLAGVENHHNFAWKEAHKGREVVVHRKGATPATNGVLGVIPGSMATSGFVVRGKGNEEGLNSASHGAGRAMSRVEAERRFTWAEANEFLKKKKVHLVSGGLDEVPMAYKDIEAVMAAQEDLVEQVARFEPRLVKMAPSGKVSSRRRKERQQRKRK</sequence>
<dbReference type="SUPFAM" id="SSF103365">
    <property type="entry name" value="Hypothetical protein PH1602"/>
    <property type="match status" value="1"/>
</dbReference>
<protein>
    <recommendedName>
        <fullName evidence="2">3'-phosphate/5'-hydroxy nucleic acid ligase</fullName>
        <ecNumber evidence="2">6.5.1.8</ecNumber>
    </recommendedName>
</protein>
<evidence type="ECO:0000256" key="6">
    <source>
        <dbReference type="ARBA" id="ARBA00022800"/>
    </source>
</evidence>
<accession>A0ABM7P7L5</accession>
<dbReference type="Pfam" id="PF01139">
    <property type="entry name" value="RtcB"/>
    <property type="match status" value="2"/>
</dbReference>
<evidence type="ECO:0000256" key="9">
    <source>
        <dbReference type="ARBA" id="ARBA00047746"/>
    </source>
</evidence>
<evidence type="ECO:0000256" key="5">
    <source>
        <dbReference type="ARBA" id="ARBA00022741"/>
    </source>
</evidence>
<evidence type="ECO:0000313" key="11">
    <source>
        <dbReference type="EMBL" id="BCS88987.1"/>
    </source>
</evidence>
<dbReference type="PANTHER" id="PTHR43749">
    <property type="entry name" value="RNA-SPLICING LIGASE RTCB"/>
    <property type="match status" value="1"/>
</dbReference>
<evidence type="ECO:0000256" key="4">
    <source>
        <dbReference type="ARBA" id="ARBA00022723"/>
    </source>
</evidence>
<keyword evidence="7" id="KW-0342">GTP-binding</keyword>
<feature type="region of interest" description="Disordered" evidence="10">
    <location>
        <begin position="457"/>
        <end position="477"/>
    </location>
</feature>
<reference evidence="11" key="1">
    <citation type="journal article" date="2022" name="Arch. Microbiol.">
        <title>Pseudodesulfovibrio sediminis sp. nov., a mesophilic and neutrophilic sulfate-reducing bacterium isolated from sediment of a brackish lake.</title>
        <authorList>
            <person name="Takahashi A."/>
            <person name="Kojima H."/>
            <person name="Watanabe M."/>
            <person name="Fukui M."/>
        </authorList>
    </citation>
    <scope>NUCLEOTIDE SEQUENCE</scope>
    <source>
        <strain evidence="11">SF6</strain>
    </source>
</reference>
<keyword evidence="5" id="KW-0547">Nucleotide-binding</keyword>
<keyword evidence="8" id="KW-0464">Manganese</keyword>
<evidence type="ECO:0000256" key="7">
    <source>
        <dbReference type="ARBA" id="ARBA00023134"/>
    </source>
</evidence>
<keyword evidence="4" id="KW-0479">Metal-binding</keyword>
<evidence type="ECO:0000256" key="1">
    <source>
        <dbReference type="ARBA" id="ARBA00001936"/>
    </source>
</evidence>
<evidence type="ECO:0000313" key="12">
    <source>
        <dbReference type="Proteomes" id="UP001053296"/>
    </source>
</evidence>
<feature type="compositionally biased region" description="Basic residues" evidence="10">
    <location>
        <begin position="464"/>
        <end position="477"/>
    </location>
</feature>
<dbReference type="Gene3D" id="3.90.1860.10">
    <property type="entry name" value="tRNA-splicing ligase RtcB"/>
    <property type="match status" value="1"/>
</dbReference>
<keyword evidence="12" id="KW-1185">Reference proteome</keyword>
<comment type="cofactor">
    <cofactor evidence="1">
        <name>Mn(2+)</name>
        <dbReference type="ChEBI" id="CHEBI:29035"/>
    </cofactor>
</comment>
<proteinExistence type="predicted"/>